<evidence type="ECO:0000313" key="4">
    <source>
        <dbReference type="Proteomes" id="UP000289152"/>
    </source>
</evidence>
<feature type="compositionally biased region" description="Pro residues" evidence="1">
    <location>
        <begin position="176"/>
        <end position="191"/>
    </location>
</feature>
<feature type="compositionally biased region" description="Gly residues" evidence="1">
    <location>
        <begin position="243"/>
        <end position="255"/>
    </location>
</feature>
<dbReference type="OrthoDB" id="2563149at2759"/>
<dbReference type="Proteomes" id="UP000289152">
    <property type="component" value="Unassembled WGS sequence"/>
</dbReference>
<sequence length="332" mass="35729">MPSLNTGVGRRGCAYHDGNMNGQTYDSNGQPCATLSKEDKAYVAAASVFCVSVLLILGTIYLVRFLRARKKSQRSQEIPTRPMSHLGSPLIRPSTRVPVSPSPIQPPRRPTLSPLASQGMLPLPSESSHSSHSSHHTHESLGVQSTHSSRSPSPYSPNSENGSFTFPILSADGHLLPPPSRRTEPRPLPLAPAPVASALPFQTTSPSLPILSPIPTSARWSYSFDSHPPRSVPRERSCSPSPHGGGRGMARGKGIGNEERVSLYPSVNVREDGSIELLREDYLSTSSISVGSSPTISLVRMHVPQRAVYHRSMSAEGEELQAGDMSDQGHGR</sequence>
<feature type="compositionally biased region" description="Pro residues" evidence="1">
    <location>
        <begin position="100"/>
        <end position="109"/>
    </location>
</feature>
<dbReference type="EMBL" id="SDIL01000058">
    <property type="protein sequence ID" value="RXK37836.1"/>
    <property type="molecule type" value="Genomic_DNA"/>
</dbReference>
<keyword evidence="2" id="KW-1133">Transmembrane helix</keyword>
<keyword evidence="4" id="KW-1185">Reference proteome</keyword>
<dbReference type="AlphaFoldDB" id="A0A4Q1BJL6"/>
<evidence type="ECO:0000313" key="3">
    <source>
        <dbReference type="EMBL" id="RXK37836.1"/>
    </source>
</evidence>
<feature type="region of interest" description="Disordered" evidence="1">
    <location>
        <begin position="312"/>
        <end position="332"/>
    </location>
</feature>
<evidence type="ECO:0000256" key="2">
    <source>
        <dbReference type="SAM" id="Phobius"/>
    </source>
</evidence>
<keyword evidence="2" id="KW-0812">Transmembrane</keyword>
<protein>
    <submittedName>
        <fullName evidence="3">Uncharacterized protein</fullName>
    </submittedName>
</protein>
<evidence type="ECO:0000256" key="1">
    <source>
        <dbReference type="SAM" id="MobiDB-lite"/>
    </source>
</evidence>
<gene>
    <name evidence="3" type="ORF">M231_04834</name>
</gene>
<feature type="transmembrane region" description="Helical" evidence="2">
    <location>
        <begin position="41"/>
        <end position="63"/>
    </location>
</feature>
<feature type="compositionally biased region" description="Low complexity" evidence="1">
    <location>
        <begin position="145"/>
        <end position="163"/>
    </location>
</feature>
<reference evidence="3 4" key="1">
    <citation type="submission" date="2016-06" db="EMBL/GenBank/DDBJ databases">
        <title>Evolution of pathogenesis and genome organization in the Tremellales.</title>
        <authorList>
            <person name="Cuomo C."/>
            <person name="Litvintseva A."/>
            <person name="Heitman J."/>
            <person name="Chen Y."/>
            <person name="Sun S."/>
            <person name="Springer D."/>
            <person name="Dromer F."/>
            <person name="Young S."/>
            <person name="Zeng Q."/>
            <person name="Chapman S."/>
            <person name="Gujja S."/>
            <person name="Saif S."/>
            <person name="Birren B."/>
        </authorList>
    </citation>
    <scope>NUCLEOTIDE SEQUENCE [LARGE SCALE GENOMIC DNA]</scope>
    <source>
        <strain evidence="3 4">ATCC 28783</strain>
    </source>
</reference>
<dbReference type="InParanoid" id="A0A4Q1BJL6"/>
<feature type="region of interest" description="Disordered" evidence="1">
    <location>
        <begin position="71"/>
        <end position="191"/>
    </location>
</feature>
<feature type="region of interest" description="Disordered" evidence="1">
    <location>
        <begin position="223"/>
        <end position="257"/>
    </location>
</feature>
<keyword evidence="2" id="KW-0472">Membrane</keyword>
<organism evidence="3 4">
    <name type="scientific">Tremella mesenterica</name>
    <name type="common">Jelly fungus</name>
    <dbReference type="NCBI Taxonomy" id="5217"/>
    <lineage>
        <taxon>Eukaryota</taxon>
        <taxon>Fungi</taxon>
        <taxon>Dikarya</taxon>
        <taxon>Basidiomycota</taxon>
        <taxon>Agaricomycotina</taxon>
        <taxon>Tremellomycetes</taxon>
        <taxon>Tremellales</taxon>
        <taxon>Tremellaceae</taxon>
        <taxon>Tremella</taxon>
    </lineage>
</organism>
<comment type="caution">
    <text evidence="3">The sequence shown here is derived from an EMBL/GenBank/DDBJ whole genome shotgun (WGS) entry which is preliminary data.</text>
</comment>
<accession>A0A4Q1BJL6</accession>
<name>A0A4Q1BJL6_TREME</name>
<proteinExistence type="predicted"/>
<dbReference type="VEuPathDB" id="FungiDB:TREMEDRAFT_66249"/>